<keyword evidence="5 6" id="KW-0456">Lyase</keyword>
<dbReference type="PANTHER" id="PTHR12922">
    <property type="entry name" value="UBIQUINONE BIOSYNTHESIS PROTEIN"/>
    <property type="match status" value="1"/>
</dbReference>
<protein>
    <recommendedName>
        <fullName evidence="6">Ubiquinone biosynthesis protein COQ4 homolog, mitochondrial</fullName>
    </recommendedName>
    <alternativeName>
        <fullName evidence="6">4-hydroxy-3-methoxy-5-polyprenylbenzoate decarboxylase</fullName>
        <ecNumber evidence="6">4.1.1.130</ecNumber>
    </alternativeName>
    <alternativeName>
        <fullName evidence="6">Coenzyme Q biosynthesis protein 4 homolog</fullName>
    </alternativeName>
</protein>
<evidence type="ECO:0000256" key="4">
    <source>
        <dbReference type="ARBA" id="ARBA00023136"/>
    </source>
</evidence>
<gene>
    <name evidence="6 8" type="primary">COQ4</name>
</gene>
<dbReference type="OrthoDB" id="4249at2759"/>
<comment type="similarity">
    <text evidence="6">Belongs to the COQ4 family.</text>
</comment>
<dbReference type="GeneID" id="113934886"/>
<keyword evidence="6" id="KW-0862">Zinc</keyword>
<dbReference type="InterPro" id="IPR027540">
    <property type="entry name" value="Coq4_euk"/>
</dbReference>
<feature type="binding site" evidence="6">
    <location>
        <position position="165"/>
    </location>
    <ligand>
        <name>Zn(2+)</name>
        <dbReference type="ChEBI" id="CHEBI:29105"/>
    </ligand>
</feature>
<keyword evidence="1 6" id="KW-0831">Ubiquinone biosynthesis</keyword>
<evidence type="ECO:0000256" key="3">
    <source>
        <dbReference type="ARBA" id="ARBA00023128"/>
    </source>
</evidence>
<evidence type="ECO:0000256" key="6">
    <source>
        <dbReference type="HAMAP-Rule" id="MF_03111"/>
    </source>
</evidence>
<comment type="subunit">
    <text evidence="6">Component of a multi-subunit COQ enzyme complex, composed of at least COQ3, COQ4, COQ5, COQ6, COQ7 and COQ9.</text>
</comment>
<dbReference type="InterPro" id="IPR007715">
    <property type="entry name" value="Coq4"/>
</dbReference>
<sequence length="268" mass="29819">MGTLLRSALRPLRRLGGLRGQAAVDVPLRGVRHGAAGLLYPGHIPTSPLQKALLAAGSAGMALYNPYRHDMVAVLGETTGLRALKVLRDQMRKDPEGAEILQKRPRISLSTLDLDKLRSLPEGSLGQEYLCFLDVNRVSPDTRAPTRFVDDEELAYVIQRYREIHDMLHTLLGMPTNILGEIVVKWFEAVQTGLPMCILGALFGPIRLSAQSLQVLVSELIPWAIQNGRRAPCVLNLYYERRWEQPLRALREELGITDPPTVHVRGLA</sequence>
<dbReference type="GO" id="GO:0031314">
    <property type="term" value="C:extrinsic component of mitochondrial inner membrane"/>
    <property type="evidence" value="ECO:0007669"/>
    <property type="project" value="UniProtKB-UniRule"/>
</dbReference>
<dbReference type="AlphaFoldDB" id="A0A6J2EZD2"/>
<dbReference type="UniPathway" id="UPA00232"/>
<dbReference type="Pfam" id="PF05019">
    <property type="entry name" value="Coq4"/>
    <property type="match status" value="1"/>
</dbReference>
<dbReference type="CTD" id="51117"/>
<keyword evidence="8" id="KW-0830">Ubiquinone</keyword>
<evidence type="ECO:0000313" key="8">
    <source>
        <dbReference type="RefSeq" id="XP_027472272.1"/>
    </source>
</evidence>
<dbReference type="HAMAP" id="MF_03111">
    <property type="entry name" value="Coq4"/>
    <property type="match status" value="1"/>
</dbReference>
<evidence type="ECO:0000256" key="5">
    <source>
        <dbReference type="ARBA" id="ARBA00023239"/>
    </source>
</evidence>
<keyword evidence="3 6" id="KW-0496">Mitochondrion</keyword>
<name>A0A6J2EZD2_ZALCA</name>
<evidence type="ECO:0000313" key="7">
    <source>
        <dbReference type="Proteomes" id="UP000515165"/>
    </source>
</evidence>
<comment type="pathway">
    <text evidence="6">Cofactor biosynthesis; ubiquinone biosynthesis.</text>
</comment>
<dbReference type="EC" id="4.1.1.130" evidence="6"/>
<comment type="subcellular location">
    <subcellularLocation>
        <location evidence="6">Mitochondrion inner membrane</location>
        <topology evidence="6">Peripheral membrane protein</topology>
        <orientation evidence="6">Matrix side</orientation>
    </subcellularLocation>
</comment>
<keyword evidence="4 6" id="KW-0472">Membrane</keyword>
<dbReference type="GO" id="GO:0008270">
    <property type="term" value="F:zinc ion binding"/>
    <property type="evidence" value="ECO:0007669"/>
    <property type="project" value="UniProtKB-UniRule"/>
</dbReference>
<dbReference type="RefSeq" id="XP_027472272.1">
    <property type="nucleotide sequence ID" value="XM_027616471.2"/>
</dbReference>
<proteinExistence type="inferred from homology"/>
<comment type="catalytic activity">
    <reaction evidence="6">
        <text>4-hydroxy-3-methoxy-5-(all-trans-decaprenyl)benzoate + H(+) = 2-methoxy-6-(all-trans-decaprenyl)phenol + CO2</text>
        <dbReference type="Rhea" id="RHEA:81275"/>
        <dbReference type="ChEBI" id="CHEBI:15378"/>
        <dbReference type="ChEBI" id="CHEBI:16526"/>
        <dbReference type="ChEBI" id="CHEBI:50774"/>
        <dbReference type="ChEBI" id="CHEBI:62796"/>
        <dbReference type="EC" id="4.1.1.130"/>
    </reaction>
</comment>
<comment type="cofactor">
    <cofactor evidence="6">
        <name>Zn(2+)</name>
        <dbReference type="ChEBI" id="CHEBI:29105"/>
    </cofactor>
</comment>
<keyword evidence="6" id="KW-0479">Metal-binding</keyword>
<keyword evidence="2 6" id="KW-0999">Mitochondrion inner membrane</keyword>
<reference evidence="8" key="1">
    <citation type="submission" date="2025-08" db="UniProtKB">
        <authorList>
            <consortium name="RefSeq"/>
        </authorList>
    </citation>
    <scope>IDENTIFICATION</scope>
    <source>
        <tissue evidence="8">Blood</tissue>
    </source>
</reference>
<feature type="binding site" evidence="6">
    <location>
        <position position="169"/>
    </location>
    <ligand>
        <name>Zn(2+)</name>
        <dbReference type="ChEBI" id="CHEBI:29105"/>
    </ligand>
</feature>
<feature type="binding site" evidence="6">
    <location>
        <position position="181"/>
    </location>
    <ligand>
        <name>Zn(2+)</name>
        <dbReference type="ChEBI" id="CHEBI:29105"/>
    </ligand>
</feature>
<dbReference type="GO" id="GO:0120539">
    <property type="term" value="F:4-hydroxy-3-methoxy-5-polyprenylbenzoate decarboxylase activity"/>
    <property type="evidence" value="ECO:0007669"/>
    <property type="project" value="UniProtKB-EC"/>
</dbReference>
<feature type="binding site" evidence="6">
    <location>
        <position position="166"/>
    </location>
    <ligand>
        <name>Zn(2+)</name>
        <dbReference type="ChEBI" id="CHEBI:29105"/>
    </ligand>
</feature>
<dbReference type="Proteomes" id="UP000515165">
    <property type="component" value="Chromosome 13"/>
</dbReference>
<comment type="function">
    <text evidence="6">Lyase that catalyzes the C1-decarboxylation of 4-hydroxy-3-methoxy-5-(all-trans-decaprenyl)benzoic acid into 2-methoxy-6-(all-trans-decaprenyl)phenol during ubiquinone biosynthesis.</text>
</comment>
<evidence type="ECO:0000256" key="1">
    <source>
        <dbReference type="ARBA" id="ARBA00022688"/>
    </source>
</evidence>
<accession>A0A6J2EZD2</accession>
<organism evidence="7 8">
    <name type="scientific">Zalophus californianus</name>
    <name type="common">California sealion</name>
    <dbReference type="NCBI Taxonomy" id="9704"/>
    <lineage>
        <taxon>Eukaryota</taxon>
        <taxon>Metazoa</taxon>
        <taxon>Chordata</taxon>
        <taxon>Craniata</taxon>
        <taxon>Vertebrata</taxon>
        <taxon>Euteleostomi</taxon>
        <taxon>Mammalia</taxon>
        <taxon>Eutheria</taxon>
        <taxon>Laurasiatheria</taxon>
        <taxon>Carnivora</taxon>
        <taxon>Caniformia</taxon>
        <taxon>Pinnipedia</taxon>
        <taxon>Otariidae</taxon>
        <taxon>Zalophus</taxon>
    </lineage>
</organism>
<keyword evidence="7" id="KW-1185">Reference proteome</keyword>
<evidence type="ECO:0000256" key="2">
    <source>
        <dbReference type="ARBA" id="ARBA00022792"/>
    </source>
</evidence>
<dbReference type="PANTHER" id="PTHR12922:SF7">
    <property type="entry name" value="UBIQUINONE BIOSYNTHESIS PROTEIN COQ4 HOMOLOG, MITOCHONDRIAL"/>
    <property type="match status" value="1"/>
</dbReference>
<dbReference type="KEGG" id="zca:113934886"/>